<gene>
    <name evidence="3" type="ORF">pdul_cds_97</name>
</gene>
<sequence length="586" mass="63836">MEPTETRPHASKRRRTGDPEPQTDGNVWALLPEEAAMAVLSYCEPADLGRLSAVDWRLRRLAIDERLWKGIYETAFPPCGSRCIAALGASVAGLDIAALVNRGMDIMFDASKTTAGCALPLPEPVVRLGCPWGFRSPSEQCQHHWPDVIAARGYRWAYAVAIVSRPRFFGPHLDGSAPCLVGRSVWCGATHRGDLADTRFNALGAHGYGTANHGQFLPSSHTTDYTIKARAISGHWSHGVADGRAVAWCALMGGVHDTSRIEPRDQCVGFYQGDWCQGMPHGSGVLIAPDHDYPIRKCGGPSVVRCGPWRLGSAHVGNRAWGVVASEDRPNAGVGITGTDPSRLDIVRTADGRVAFLGDVRMWMPHSGQLMGRDGSVLYDGIVCTDKYDSESKGQAIFPDGRAAHLDMESYKLDGGVPIQRKTHGRAPITYKFYNGVMTAVKSDLGDPVISIAYPNGDRMNWYGGRRERATPVKFIYADGRALMPPLGWNMVSWCHPPRSSCSDAVGAEALLCDTPFASNDNYRNVLQIRAYLDHLVFWPRLAGPDDAAGCAAFLDHMAAHHGPSWVRCRAAVRLMLDLDGPTARE</sequence>
<dbReference type="InterPro" id="IPR001810">
    <property type="entry name" value="F-box_dom"/>
</dbReference>
<dbReference type="KEGG" id="vg:16512243"/>
<organism evidence="3 4">
    <name type="scientific">Pandoravirus dulcis</name>
    <dbReference type="NCBI Taxonomy" id="1349409"/>
    <lineage>
        <taxon>Viruses</taxon>
        <taxon>Pandoravirus</taxon>
    </lineage>
</organism>
<dbReference type="GeneID" id="16512243"/>
<proteinExistence type="predicted"/>
<protein>
    <submittedName>
        <fullName evidence="3">F-box domain containing protein</fullName>
    </submittedName>
</protein>
<evidence type="ECO:0000313" key="3">
    <source>
        <dbReference type="EMBL" id="AGO81999.1"/>
    </source>
</evidence>
<reference evidence="3 4" key="1">
    <citation type="journal article" date="2013" name="Science">
        <title>Pandoraviruses: amoeba viruses with genomes up to 2.5 Mb reaching that of parasitic eukaryotes.</title>
        <authorList>
            <person name="Philippe N."/>
            <person name="Legendre M."/>
            <person name="Doutre G."/>
            <person name="Coute Y."/>
            <person name="Poirot O."/>
            <person name="Lescot M."/>
            <person name="Arslan D."/>
            <person name="Seltzer V."/>
            <person name="Bertaux L."/>
            <person name="Bruley C."/>
            <person name="Garin J."/>
            <person name="Claverie J.M."/>
            <person name="Abergel C."/>
        </authorList>
    </citation>
    <scope>NUCLEOTIDE SEQUENCE [LARGE SCALE GENOMIC DNA]</scope>
    <source>
        <strain evidence="3">Melbourne</strain>
    </source>
</reference>
<dbReference type="SUPFAM" id="SSF81383">
    <property type="entry name" value="F-box domain"/>
    <property type="match status" value="1"/>
</dbReference>
<dbReference type="Proteomes" id="UP000201566">
    <property type="component" value="Segment"/>
</dbReference>
<feature type="region of interest" description="Disordered" evidence="1">
    <location>
        <begin position="1"/>
        <end position="25"/>
    </location>
</feature>
<evidence type="ECO:0000259" key="2">
    <source>
        <dbReference type="PROSITE" id="PS50181"/>
    </source>
</evidence>
<dbReference type="Gene3D" id="1.20.1280.50">
    <property type="match status" value="1"/>
</dbReference>
<dbReference type="RefSeq" id="YP_008318668.1">
    <property type="nucleotide sequence ID" value="NC_021858.1"/>
</dbReference>
<dbReference type="EMBL" id="KC977570">
    <property type="protein sequence ID" value="AGO81999.1"/>
    <property type="molecule type" value="Genomic_DNA"/>
</dbReference>
<dbReference type="PROSITE" id="PS50181">
    <property type="entry name" value="FBOX"/>
    <property type="match status" value="1"/>
</dbReference>
<accession>S4VVN3</accession>
<name>S4VVN3_9VIRU</name>
<dbReference type="Pfam" id="PF12937">
    <property type="entry name" value="F-box-like"/>
    <property type="match status" value="1"/>
</dbReference>
<feature type="domain" description="F-box" evidence="2">
    <location>
        <begin position="25"/>
        <end position="71"/>
    </location>
</feature>
<dbReference type="InterPro" id="IPR036047">
    <property type="entry name" value="F-box-like_dom_sf"/>
</dbReference>
<evidence type="ECO:0000313" key="4">
    <source>
        <dbReference type="Proteomes" id="UP000201566"/>
    </source>
</evidence>
<evidence type="ECO:0000256" key="1">
    <source>
        <dbReference type="SAM" id="MobiDB-lite"/>
    </source>
</evidence>